<dbReference type="EMBL" id="JANIIK010000114">
    <property type="protein sequence ID" value="KAJ3591260.1"/>
    <property type="molecule type" value="Genomic_DNA"/>
</dbReference>
<dbReference type="Proteomes" id="UP001148018">
    <property type="component" value="Unassembled WGS sequence"/>
</dbReference>
<accession>A0A9Q0DQC5</accession>
<protein>
    <submittedName>
        <fullName evidence="2">Uncharacterized protein</fullName>
    </submittedName>
</protein>
<feature type="region of interest" description="Disordered" evidence="1">
    <location>
        <begin position="1"/>
        <end position="41"/>
    </location>
</feature>
<comment type="caution">
    <text evidence="2">The sequence shown here is derived from an EMBL/GenBank/DDBJ whole genome shotgun (WGS) entry which is preliminary data.</text>
</comment>
<evidence type="ECO:0000256" key="1">
    <source>
        <dbReference type="SAM" id="MobiDB-lite"/>
    </source>
</evidence>
<evidence type="ECO:0000313" key="2">
    <source>
        <dbReference type="EMBL" id="KAJ3591260.1"/>
    </source>
</evidence>
<reference evidence="2" key="1">
    <citation type="submission" date="2022-07" db="EMBL/GenBank/DDBJ databases">
        <title>Chromosome-level genome of Muraenolepis orangiensis.</title>
        <authorList>
            <person name="Kim J."/>
        </authorList>
    </citation>
    <scope>NUCLEOTIDE SEQUENCE</scope>
    <source>
        <strain evidence="2">KU_S4_2022</strain>
        <tissue evidence="2">Muscle</tissue>
    </source>
</reference>
<name>A0A9Q0DQC5_9TELE</name>
<sequence>MSRPRPHLIRPDPAFCSPGPLDRNTPGVPHEERRGARNNEAGLTRLVSPGWSHQAGLTRLVSPGWSHQAGLTRLVSPGWSHQAGLTRLVSPGWSHQAGLLLQDRKARGLTRDNTEGFNPR</sequence>
<keyword evidence="3" id="KW-1185">Reference proteome</keyword>
<gene>
    <name evidence="2" type="ORF">NHX12_009206</name>
</gene>
<proteinExistence type="predicted"/>
<organism evidence="2 3">
    <name type="scientific">Muraenolepis orangiensis</name>
    <name type="common">Patagonian moray cod</name>
    <dbReference type="NCBI Taxonomy" id="630683"/>
    <lineage>
        <taxon>Eukaryota</taxon>
        <taxon>Metazoa</taxon>
        <taxon>Chordata</taxon>
        <taxon>Craniata</taxon>
        <taxon>Vertebrata</taxon>
        <taxon>Euteleostomi</taxon>
        <taxon>Actinopterygii</taxon>
        <taxon>Neopterygii</taxon>
        <taxon>Teleostei</taxon>
        <taxon>Neoteleostei</taxon>
        <taxon>Acanthomorphata</taxon>
        <taxon>Zeiogadaria</taxon>
        <taxon>Gadariae</taxon>
        <taxon>Gadiformes</taxon>
        <taxon>Muraenolepidoidei</taxon>
        <taxon>Muraenolepididae</taxon>
        <taxon>Muraenolepis</taxon>
    </lineage>
</organism>
<dbReference type="AlphaFoldDB" id="A0A9Q0DQC5"/>
<evidence type="ECO:0000313" key="3">
    <source>
        <dbReference type="Proteomes" id="UP001148018"/>
    </source>
</evidence>